<evidence type="ECO:0000313" key="2">
    <source>
        <dbReference type="EMBL" id="ORC85344.1"/>
    </source>
</evidence>
<keyword evidence="1" id="KW-0175">Coiled coil</keyword>
<protein>
    <submittedName>
        <fullName evidence="2">Uncharacterized protein</fullName>
    </submittedName>
</protein>
<evidence type="ECO:0000313" key="3">
    <source>
        <dbReference type="Proteomes" id="UP000192257"/>
    </source>
</evidence>
<proteinExistence type="predicted"/>
<evidence type="ECO:0000256" key="1">
    <source>
        <dbReference type="SAM" id="Coils"/>
    </source>
</evidence>
<sequence>MDFMHSGRNWRFDNDGMRASPSIRRSSGGGIGLVRSEHGAFVHDGVSKNIENIEKNYTSKNVIASSEISSESRPSALTQWTEWSQQSSFSCNRDPSTLSSERTSTAVERELLRTKEVLMQYKSYVEKRLMRYIKELEDDRTQRDKLCDRLKRDNVLLLEELNRFRSGTAAAQRTKYQNSTFQTFPTREESLLQELQKEQARRAQLEAVHADTVARLQQQVDQFKQDRHSGVDAHTIQNLRDVLTQRDDEIRQLRKLYSLPSSEPTGSAQPSTVGVTGIEGESVALEVQQMATDAIEFISAMNDAASTITNNNNNNTNTPFAAITHTTNSDSHTNVATIESNTYFADVGHMWEDLSRLSTSPLDNACNTPYRSSHLLSMARSLRCTLEEEHNQIALFVRKILRENEDLNVQLTRERHEREMERQTATYRLNEVEEESAALIQQLRQQLHFTTQQRGSSWLGRNSQSLQREQDKTAWMMFSDDTQRCDIGTQTLLSVELSQLMQMNKGQQLVSTSISNEQFMNQLSQVLSEMEILERDNAEKSILLAQLQQQRERFLAGVDTELAHSLPTRASLTSNFGQYLLR</sequence>
<dbReference type="VEuPathDB" id="TriTrypDB:TM35_000362040"/>
<accession>A0A1X0NKQ0</accession>
<dbReference type="Proteomes" id="UP000192257">
    <property type="component" value="Unassembled WGS sequence"/>
</dbReference>
<dbReference type="EMBL" id="NBCO01000036">
    <property type="protein sequence ID" value="ORC85344.1"/>
    <property type="molecule type" value="Genomic_DNA"/>
</dbReference>
<reference evidence="2 3" key="1">
    <citation type="submission" date="2017-03" db="EMBL/GenBank/DDBJ databases">
        <title>An alternative strategy for trypanosome survival in the mammalian bloodstream revealed through genome and transcriptome analysis of the ubiquitous bovine parasite Trypanosoma (Megatrypanum) theileri.</title>
        <authorList>
            <person name="Kelly S."/>
            <person name="Ivens A."/>
            <person name="Mott A."/>
            <person name="O'Neill E."/>
            <person name="Emms D."/>
            <person name="Macleod O."/>
            <person name="Voorheis P."/>
            <person name="Matthews J."/>
            <person name="Matthews K."/>
            <person name="Carrington M."/>
        </authorList>
    </citation>
    <scope>NUCLEOTIDE SEQUENCE [LARGE SCALE GENOMIC DNA]</scope>
    <source>
        <strain evidence="2">Edinburgh</strain>
    </source>
</reference>
<comment type="caution">
    <text evidence="2">The sequence shown here is derived from an EMBL/GenBank/DDBJ whole genome shotgun (WGS) entry which is preliminary data.</text>
</comment>
<gene>
    <name evidence="2" type="ORF">TM35_000362040</name>
</gene>
<dbReference type="GeneID" id="39989169"/>
<organism evidence="2 3">
    <name type="scientific">Trypanosoma theileri</name>
    <dbReference type="NCBI Taxonomy" id="67003"/>
    <lineage>
        <taxon>Eukaryota</taxon>
        <taxon>Discoba</taxon>
        <taxon>Euglenozoa</taxon>
        <taxon>Kinetoplastea</taxon>
        <taxon>Metakinetoplastina</taxon>
        <taxon>Trypanosomatida</taxon>
        <taxon>Trypanosomatidae</taxon>
        <taxon>Trypanosoma</taxon>
    </lineage>
</organism>
<dbReference type="AlphaFoldDB" id="A0A1X0NKQ0"/>
<name>A0A1X0NKQ0_9TRYP</name>
<feature type="coiled-coil region" evidence="1">
    <location>
        <begin position="516"/>
        <end position="553"/>
    </location>
</feature>
<dbReference type="RefSeq" id="XP_028879410.1">
    <property type="nucleotide sequence ID" value="XM_029029389.1"/>
</dbReference>
<keyword evidence="3" id="KW-1185">Reference proteome</keyword>
<dbReference type="OrthoDB" id="248232at2759"/>